<accession>A0ABX8Z4N9</accession>
<gene>
    <name evidence="1" type="ORF">K4H28_14880</name>
</gene>
<dbReference type="RefSeq" id="WP_221005925.1">
    <property type="nucleotide sequence ID" value="NZ_CP081150.1"/>
</dbReference>
<evidence type="ECO:0000313" key="2">
    <source>
        <dbReference type="Proteomes" id="UP000825679"/>
    </source>
</evidence>
<dbReference type="SUPFAM" id="SSF55604">
    <property type="entry name" value="Glucose permease domain IIB"/>
    <property type="match status" value="1"/>
</dbReference>
<name>A0ABX8Z4N9_9NEIS</name>
<dbReference type="Proteomes" id="UP000825679">
    <property type="component" value="Chromosome"/>
</dbReference>
<reference evidence="1 2" key="1">
    <citation type="submission" date="2021-08" db="EMBL/GenBank/DDBJ databases">
        <title>complete genome sequencing of Deefgea sp. D25.</title>
        <authorList>
            <person name="Bae J.-W."/>
            <person name="Gim D.-H."/>
        </authorList>
    </citation>
    <scope>NUCLEOTIDE SEQUENCE [LARGE SCALE GENOMIC DNA]</scope>
    <source>
        <strain evidence="1 2">D25</strain>
    </source>
</reference>
<organism evidence="1 2">
    <name type="scientific">Deefgea tanakiae</name>
    <dbReference type="NCBI Taxonomy" id="2865840"/>
    <lineage>
        <taxon>Bacteria</taxon>
        <taxon>Pseudomonadati</taxon>
        <taxon>Pseudomonadota</taxon>
        <taxon>Betaproteobacteria</taxon>
        <taxon>Neisseriales</taxon>
        <taxon>Chitinibacteraceae</taxon>
        <taxon>Deefgea</taxon>
    </lineage>
</organism>
<keyword evidence="2" id="KW-1185">Reference proteome</keyword>
<dbReference type="Gene3D" id="3.30.1360.60">
    <property type="entry name" value="Glucose permease domain IIB"/>
    <property type="match status" value="1"/>
</dbReference>
<dbReference type="EMBL" id="CP081150">
    <property type="protein sequence ID" value="QZA77544.1"/>
    <property type="molecule type" value="Genomic_DNA"/>
</dbReference>
<protein>
    <submittedName>
        <fullName evidence="1">Uncharacterized protein</fullName>
    </submittedName>
</protein>
<dbReference type="InterPro" id="IPR036878">
    <property type="entry name" value="Glu_permease_IIB"/>
</dbReference>
<proteinExistence type="predicted"/>
<evidence type="ECO:0000313" key="1">
    <source>
        <dbReference type="EMBL" id="QZA77544.1"/>
    </source>
</evidence>
<sequence>MFYIIALVIGIAIGWLLRGNQQSRTSEARVEKEIQAEVIPAVKSELLKPECYAALGGKANVRVEEFIAATRVRVELFNGGLLNENALNNAGISGFAKIDGTTLHLIM</sequence>